<name>A0A2T5VAW6_9HYPH</name>
<organism evidence="1 2">
    <name type="scientific">Breoghania corrubedonensis</name>
    <dbReference type="NCBI Taxonomy" id="665038"/>
    <lineage>
        <taxon>Bacteria</taxon>
        <taxon>Pseudomonadati</taxon>
        <taxon>Pseudomonadota</taxon>
        <taxon>Alphaproteobacteria</taxon>
        <taxon>Hyphomicrobiales</taxon>
        <taxon>Stappiaceae</taxon>
        <taxon>Breoghania</taxon>
    </lineage>
</organism>
<dbReference type="AlphaFoldDB" id="A0A2T5VAW6"/>
<sequence length="187" mass="20234">MLGATTRIVTIFTMIILPYSAFSYPIFNISRSAEAAIESAEASKLIIESIQNIMRTFLLAESGELDPTSPIFNGINKRLQSSRSIIDNILEKKLAPAINLDALELSERTILSNFLEGRDLSIEAIESDPSLLISAYSEEIKKLEVSISTAQALEKPSENGLDSTASEIGIIIGDLISIGGIISKVFA</sequence>
<protein>
    <submittedName>
        <fullName evidence="1">Uncharacterized protein</fullName>
    </submittedName>
</protein>
<proteinExistence type="predicted"/>
<dbReference type="RefSeq" id="WP_146177380.1">
    <property type="nucleotide sequence ID" value="NZ_QAYG01000003.1"/>
</dbReference>
<reference evidence="1 2" key="1">
    <citation type="submission" date="2018-04" db="EMBL/GenBank/DDBJ databases">
        <title>Genomic Encyclopedia of Archaeal and Bacterial Type Strains, Phase II (KMG-II): from individual species to whole genera.</title>
        <authorList>
            <person name="Goeker M."/>
        </authorList>
    </citation>
    <scope>NUCLEOTIDE SEQUENCE [LARGE SCALE GENOMIC DNA]</scope>
    <source>
        <strain evidence="1 2">DSM 23382</strain>
    </source>
</reference>
<dbReference type="Proteomes" id="UP000244081">
    <property type="component" value="Unassembled WGS sequence"/>
</dbReference>
<evidence type="ECO:0000313" key="1">
    <source>
        <dbReference type="EMBL" id="PTW60897.1"/>
    </source>
</evidence>
<comment type="caution">
    <text evidence="1">The sequence shown here is derived from an EMBL/GenBank/DDBJ whole genome shotgun (WGS) entry which is preliminary data.</text>
</comment>
<gene>
    <name evidence="1" type="ORF">C8N35_10377</name>
</gene>
<accession>A0A2T5VAW6</accession>
<evidence type="ECO:0000313" key="2">
    <source>
        <dbReference type="Proteomes" id="UP000244081"/>
    </source>
</evidence>
<dbReference type="EMBL" id="QAYG01000003">
    <property type="protein sequence ID" value="PTW60897.1"/>
    <property type="molecule type" value="Genomic_DNA"/>
</dbReference>
<keyword evidence="2" id="KW-1185">Reference proteome</keyword>